<comment type="caution">
    <text evidence="1">The sequence shown here is derived from an EMBL/GenBank/DDBJ whole genome shotgun (WGS) entry which is preliminary data.</text>
</comment>
<sequence>MSNAAPTRPSTLTSSLSERLRAASQALRQGSCGIEGLEVSDSCWEEWDSLARESERRQREAQQAALIRGSEWFRGKRA</sequence>
<proteinExistence type="predicted"/>
<accession>A0A4R6NB34</accession>
<evidence type="ECO:0000313" key="1">
    <source>
        <dbReference type="EMBL" id="TDP11844.1"/>
    </source>
</evidence>
<dbReference type="RefSeq" id="WP_133602614.1">
    <property type="nucleotide sequence ID" value="NZ_JAUFPJ010000002.1"/>
</dbReference>
<gene>
    <name evidence="1" type="ORF">DFR39_102227</name>
</gene>
<reference evidence="1 2" key="1">
    <citation type="submission" date="2019-03" db="EMBL/GenBank/DDBJ databases">
        <title>Genomic Encyclopedia of Type Strains, Phase IV (KMG-IV): sequencing the most valuable type-strain genomes for metagenomic binning, comparative biology and taxonomic classification.</title>
        <authorList>
            <person name="Goeker M."/>
        </authorList>
    </citation>
    <scope>NUCLEOTIDE SEQUENCE [LARGE SCALE GENOMIC DNA]</scope>
    <source>
        <strain evidence="1 2">DSM 25082</strain>
    </source>
</reference>
<organism evidence="1 2">
    <name type="scientific">Roseateles asaccharophilus</name>
    <dbReference type="NCBI Taxonomy" id="582607"/>
    <lineage>
        <taxon>Bacteria</taxon>
        <taxon>Pseudomonadati</taxon>
        <taxon>Pseudomonadota</taxon>
        <taxon>Betaproteobacteria</taxon>
        <taxon>Burkholderiales</taxon>
        <taxon>Sphaerotilaceae</taxon>
        <taxon>Roseateles</taxon>
    </lineage>
</organism>
<evidence type="ECO:0000313" key="2">
    <source>
        <dbReference type="Proteomes" id="UP000295357"/>
    </source>
</evidence>
<protein>
    <submittedName>
        <fullName evidence="1">Uncharacterized protein</fullName>
    </submittedName>
</protein>
<keyword evidence="2" id="KW-1185">Reference proteome</keyword>
<dbReference type="Proteomes" id="UP000295357">
    <property type="component" value="Unassembled WGS sequence"/>
</dbReference>
<dbReference type="AlphaFoldDB" id="A0A4R6NB34"/>
<dbReference type="EMBL" id="SNXE01000002">
    <property type="protein sequence ID" value="TDP11844.1"/>
    <property type="molecule type" value="Genomic_DNA"/>
</dbReference>
<name>A0A4R6NB34_9BURK</name>